<keyword evidence="1" id="KW-0472">Membrane</keyword>
<name>A0AA36A1W8_LACSI</name>
<feature type="transmembrane region" description="Helical" evidence="1">
    <location>
        <begin position="137"/>
        <end position="160"/>
    </location>
</feature>
<proteinExistence type="predicted"/>
<reference evidence="2" key="1">
    <citation type="submission" date="2023-04" db="EMBL/GenBank/DDBJ databases">
        <authorList>
            <person name="Vijverberg K."/>
            <person name="Xiong W."/>
            <person name="Schranz E."/>
        </authorList>
    </citation>
    <scope>NUCLEOTIDE SEQUENCE</scope>
</reference>
<protein>
    <submittedName>
        <fullName evidence="2">Uncharacterized protein</fullName>
    </submittedName>
</protein>
<evidence type="ECO:0000313" key="2">
    <source>
        <dbReference type="EMBL" id="CAI9302389.1"/>
    </source>
</evidence>
<dbReference type="AlphaFoldDB" id="A0AA36A1W8"/>
<dbReference type="EMBL" id="OX465085">
    <property type="protein sequence ID" value="CAI9302389.1"/>
    <property type="molecule type" value="Genomic_DNA"/>
</dbReference>
<evidence type="ECO:0000313" key="3">
    <source>
        <dbReference type="Proteomes" id="UP001177003"/>
    </source>
</evidence>
<gene>
    <name evidence="2" type="ORF">LSALG_LOCUS40879</name>
</gene>
<organism evidence="2 3">
    <name type="scientific">Lactuca saligna</name>
    <name type="common">Willowleaf lettuce</name>
    <dbReference type="NCBI Taxonomy" id="75948"/>
    <lineage>
        <taxon>Eukaryota</taxon>
        <taxon>Viridiplantae</taxon>
        <taxon>Streptophyta</taxon>
        <taxon>Embryophyta</taxon>
        <taxon>Tracheophyta</taxon>
        <taxon>Spermatophyta</taxon>
        <taxon>Magnoliopsida</taxon>
        <taxon>eudicotyledons</taxon>
        <taxon>Gunneridae</taxon>
        <taxon>Pentapetalae</taxon>
        <taxon>asterids</taxon>
        <taxon>campanulids</taxon>
        <taxon>Asterales</taxon>
        <taxon>Asteraceae</taxon>
        <taxon>Cichorioideae</taxon>
        <taxon>Cichorieae</taxon>
        <taxon>Lactucinae</taxon>
        <taxon>Lactuca</taxon>
    </lineage>
</organism>
<evidence type="ECO:0000256" key="1">
    <source>
        <dbReference type="SAM" id="Phobius"/>
    </source>
</evidence>
<sequence length="168" mass="18963">MAPTLLFDFILAGNLIKDPNTPETPIIVQANNVAFSDTIAPQHQGLGLEDFVNFFMRLLLHCPLSNVPKPFFQKQVYEFYYSCTVDVSGQTISEIVGDGYSRAHISATTICQVLRLRLMVDYERPLLKQDANQSYNILIMISLTMMVNLTLCMFFIRVFLLAGSMLQG</sequence>
<keyword evidence="1" id="KW-0812">Transmembrane</keyword>
<dbReference type="Proteomes" id="UP001177003">
    <property type="component" value="Chromosome 9"/>
</dbReference>
<accession>A0AA36A1W8</accession>
<keyword evidence="1" id="KW-1133">Transmembrane helix</keyword>
<keyword evidence="3" id="KW-1185">Reference proteome</keyword>